<sequence length="405" mass="44590">MNDNIEELILSGQFFNSGRDSSPTRSSSPSSELGELTFSSEPADDPAGPYSNTLGSHAHSHQTSVPSGGGGVGVGVTGRTGVKGVIRDADEQAQINRSLHATRIDALNRQMEKSALVAPSYLDEEREKAKALLDNGDELDETVDPLVRREMMLGMSRDSLDMNVFGRAREEGKFGHLREVGMKGYLGAVEKEERGVWVVVHLYEPFVDRCYTLDDTLARLARQYPFTKFIRCRASVLGFASSPSATRPSPSATSQKTSGIRQSKPSLFAGKADSDDDDDDEPVSRSVAKGYRDEDEDEDEDDDSDDDGGEEADHVEVDTDMLPTVLVYRNGELVFNWVRVDWEAGEEGVTELFMRYSIFSFAFLEFDADHRLVQAQHHPTESIHWGGVGSIGRRDRGGAGWVEIA</sequence>
<feature type="compositionally biased region" description="Low complexity" evidence="2">
    <location>
        <begin position="241"/>
        <end position="254"/>
    </location>
</feature>
<dbReference type="InterPro" id="IPR024253">
    <property type="entry name" value="Phosducin_thioredoxin-like_dom"/>
</dbReference>
<dbReference type="InterPro" id="IPR036249">
    <property type="entry name" value="Thioredoxin-like_sf"/>
</dbReference>
<evidence type="ECO:0000313" key="5">
    <source>
        <dbReference type="Proteomes" id="UP000305067"/>
    </source>
</evidence>
<dbReference type="OrthoDB" id="70588at2759"/>
<evidence type="ECO:0000313" key="4">
    <source>
        <dbReference type="EMBL" id="TFK97310.1"/>
    </source>
</evidence>
<evidence type="ECO:0000256" key="1">
    <source>
        <dbReference type="ARBA" id="ARBA00009686"/>
    </source>
</evidence>
<dbReference type="InterPro" id="IPR051499">
    <property type="entry name" value="Phosducin-like_reg"/>
</dbReference>
<feature type="region of interest" description="Disordered" evidence="2">
    <location>
        <begin position="241"/>
        <end position="316"/>
    </location>
</feature>
<organism evidence="4 5">
    <name type="scientific">Pterulicium gracile</name>
    <dbReference type="NCBI Taxonomy" id="1884261"/>
    <lineage>
        <taxon>Eukaryota</taxon>
        <taxon>Fungi</taxon>
        <taxon>Dikarya</taxon>
        <taxon>Basidiomycota</taxon>
        <taxon>Agaricomycotina</taxon>
        <taxon>Agaricomycetes</taxon>
        <taxon>Agaricomycetidae</taxon>
        <taxon>Agaricales</taxon>
        <taxon>Pleurotineae</taxon>
        <taxon>Pterulaceae</taxon>
        <taxon>Pterulicium</taxon>
    </lineage>
</organism>
<feature type="compositionally biased region" description="Acidic residues" evidence="2">
    <location>
        <begin position="293"/>
        <end position="310"/>
    </location>
</feature>
<dbReference type="EMBL" id="ML178848">
    <property type="protein sequence ID" value="TFK97310.1"/>
    <property type="molecule type" value="Genomic_DNA"/>
</dbReference>
<dbReference type="STRING" id="1884261.A0A5C3QA92"/>
<dbReference type="PANTHER" id="PTHR46052">
    <property type="entry name" value="PHOSDUCIN-LIKE PROTEIN"/>
    <property type="match status" value="1"/>
</dbReference>
<dbReference type="Proteomes" id="UP000305067">
    <property type="component" value="Unassembled WGS sequence"/>
</dbReference>
<reference evidence="4 5" key="1">
    <citation type="journal article" date="2019" name="Nat. Ecol. Evol.">
        <title>Megaphylogeny resolves global patterns of mushroom evolution.</title>
        <authorList>
            <person name="Varga T."/>
            <person name="Krizsan K."/>
            <person name="Foldi C."/>
            <person name="Dima B."/>
            <person name="Sanchez-Garcia M."/>
            <person name="Sanchez-Ramirez S."/>
            <person name="Szollosi G.J."/>
            <person name="Szarkandi J.G."/>
            <person name="Papp V."/>
            <person name="Albert L."/>
            <person name="Andreopoulos W."/>
            <person name="Angelini C."/>
            <person name="Antonin V."/>
            <person name="Barry K.W."/>
            <person name="Bougher N.L."/>
            <person name="Buchanan P."/>
            <person name="Buyck B."/>
            <person name="Bense V."/>
            <person name="Catcheside P."/>
            <person name="Chovatia M."/>
            <person name="Cooper J."/>
            <person name="Damon W."/>
            <person name="Desjardin D."/>
            <person name="Finy P."/>
            <person name="Geml J."/>
            <person name="Haridas S."/>
            <person name="Hughes K."/>
            <person name="Justo A."/>
            <person name="Karasinski D."/>
            <person name="Kautmanova I."/>
            <person name="Kiss B."/>
            <person name="Kocsube S."/>
            <person name="Kotiranta H."/>
            <person name="LaButti K.M."/>
            <person name="Lechner B.E."/>
            <person name="Liimatainen K."/>
            <person name="Lipzen A."/>
            <person name="Lukacs Z."/>
            <person name="Mihaltcheva S."/>
            <person name="Morgado L.N."/>
            <person name="Niskanen T."/>
            <person name="Noordeloos M.E."/>
            <person name="Ohm R.A."/>
            <person name="Ortiz-Santana B."/>
            <person name="Ovrebo C."/>
            <person name="Racz N."/>
            <person name="Riley R."/>
            <person name="Savchenko A."/>
            <person name="Shiryaev A."/>
            <person name="Soop K."/>
            <person name="Spirin V."/>
            <person name="Szebenyi C."/>
            <person name="Tomsovsky M."/>
            <person name="Tulloss R.E."/>
            <person name="Uehling J."/>
            <person name="Grigoriev I.V."/>
            <person name="Vagvolgyi C."/>
            <person name="Papp T."/>
            <person name="Martin F.M."/>
            <person name="Miettinen O."/>
            <person name="Hibbett D.S."/>
            <person name="Nagy L.G."/>
        </authorList>
    </citation>
    <scope>NUCLEOTIDE SEQUENCE [LARGE SCALE GENOMIC DNA]</scope>
    <source>
        <strain evidence="4 5">CBS 309.79</strain>
    </source>
</reference>
<feature type="domain" description="Phosducin" evidence="3">
    <location>
        <begin position="73"/>
        <end position="241"/>
    </location>
</feature>
<dbReference type="Pfam" id="PF02114">
    <property type="entry name" value="Phosducin"/>
    <property type="match status" value="1"/>
</dbReference>
<gene>
    <name evidence="4" type="ORF">BDV98DRAFT_265229</name>
</gene>
<dbReference type="PANTHER" id="PTHR46052:SF1">
    <property type="entry name" value="PHOSDUCIN-LIKE PROTEIN"/>
    <property type="match status" value="1"/>
</dbReference>
<keyword evidence="5" id="KW-1185">Reference proteome</keyword>
<evidence type="ECO:0000256" key="2">
    <source>
        <dbReference type="SAM" id="MobiDB-lite"/>
    </source>
</evidence>
<feature type="compositionally biased region" description="Low complexity" evidence="2">
    <location>
        <begin position="17"/>
        <end position="37"/>
    </location>
</feature>
<feature type="compositionally biased region" description="Polar residues" evidence="2">
    <location>
        <begin position="255"/>
        <end position="265"/>
    </location>
</feature>
<dbReference type="AlphaFoldDB" id="A0A5C3QA92"/>
<feature type="compositionally biased region" description="Polar residues" evidence="2">
    <location>
        <begin position="50"/>
        <end position="66"/>
    </location>
</feature>
<comment type="similarity">
    <text evidence="1">Belongs to the phosducin family.</text>
</comment>
<dbReference type="SUPFAM" id="SSF52833">
    <property type="entry name" value="Thioredoxin-like"/>
    <property type="match status" value="1"/>
</dbReference>
<feature type="region of interest" description="Disordered" evidence="2">
    <location>
        <begin position="12"/>
        <end position="76"/>
    </location>
</feature>
<feature type="compositionally biased region" description="Gly residues" evidence="2">
    <location>
        <begin position="67"/>
        <end position="76"/>
    </location>
</feature>
<name>A0A5C3QA92_9AGAR</name>
<dbReference type="Gene3D" id="3.40.30.10">
    <property type="entry name" value="Glutaredoxin"/>
    <property type="match status" value="1"/>
</dbReference>
<accession>A0A5C3QA92</accession>
<protein>
    <recommendedName>
        <fullName evidence="3">Phosducin domain-containing protein</fullName>
    </recommendedName>
</protein>
<proteinExistence type="inferred from homology"/>
<evidence type="ECO:0000259" key="3">
    <source>
        <dbReference type="Pfam" id="PF02114"/>
    </source>
</evidence>